<dbReference type="Pfam" id="PF00102">
    <property type="entry name" value="Y_phosphatase"/>
    <property type="match status" value="3"/>
</dbReference>
<feature type="domain" description="Tyrosine specific protein phosphatases" evidence="8">
    <location>
        <begin position="460"/>
        <end position="534"/>
    </location>
</feature>
<keyword evidence="9" id="KW-0675">Receptor</keyword>
<dbReference type="SMART" id="SM00404">
    <property type="entry name" value="PTPc_motif"/>
    <property type="match status" value="2"/>
</dbReference>
<evidence type="ECO:0000313" key="10">
    <source>
        <dbReference type="Proteomes" id="UP000230750"/>
    </source>
</evidence>
<dbReference type="InterPro" id="IPR029021">
    <property type="entry name" value="Prot-tyrosine_phosphatase-like"/>
</dbReference>
<comment type="caution">
    <text evidence="9">The sequence shown here is derived from an EMBL/GenBank/DDBJ whole genome shotgun (WGS) entry which is preliminary data.</text>
</comment>
<dbReference type="EC" id="3.1.3.48" evidence="2"/>
<dbReference type="InterPro" id="IPR016130">
    <property type="entry name" value="Tyr_Pase_AS"/>
</dbReference>
<protein>
    <recommendedName>
        <fullName evidence="2">protein-tyrosine-phosphatase</fullName>
        <ecNumber evidence="2">3.1.3.48</ecNumber>
    </recommendedName>
</protein>
<feature type="domain" description="Tyrosine-protein phosphatase" evidence="7">
    <location>
        <begin position="268"/>
        <end position="543"/>
    </location>
</feature>
<dbReference type="InterPro" id="IPR050348">
    <property type="entry name" value="Protein-Tyr_Phosphatase"/>
</dbReference>
<evidence type="ECO:0000313" key="9">
    <source>
        <dbReference type="EMBL" id="PIK51103.1"/>
    </source>
</evidence>
<dbReference type="Gene3D" id="3.90.190.10">
    <property type="entry name" value="Protein tyrosine phosphatase superfamily"/>
    <property type="match status" value="2"/>
</dbReference>
<dbReference type="PROSITE" id="PS50055">
    <property type="entry name" value="TYR_PHOSPHATASE_PTP"/>
    <property type="match status" value="2"/>
</dbReference>
<dbReference type="PANTHER" id="PTHR19134">
    <property type="entry name" value="RECEPTOR-TYPE TYROSINE-PROTEIN PHOSPHATASE"/>
    <property type="match status" value="1"/>
</dbReference>
<dbReference type="Proteomes" id="UP000230750">
    <property type="component" value="Unassembled WGS sequence"/>
</dbReference>
<reference evidence="9 10" key="1">
    <citation type="journal article" date="2017" name="PLoS Biol.">
        <title>The sea cucumber genome provides insights into morphological evolution and visceral regeneration.</title>
        <authorList>
            <person name="Zhang X."/>
            <person name="Sun L."/>
            <person name="Yuan J."/>
            <person name="Sun Y."/>
            <person name="Gao Y."/>
            <person name="Zhang L."/>
            <person name="Li S."/>
            <person name="Dai H."/>
            <person name="Hamel J.F."/>
            <person name="Liu C."/>
            <person name="Yu Y."/>
            <person name="Liu S."/>
            <person name="Lin W."/>
            <person name="Guo K."/>
            <person name="Jin S."/>
            <person name="Xu P."/>
            <person name="Storey K.B."/>
            <person name="Huan P."/>
            <person name="Zhang T."/>
            <person name="Zhou Y."/>
            <person name="Zhang J."/>
            <person name="Lin C."/>
            <person name="Li X."/>
            <person name="Xing L."/>
            <person name="Huo D."/>
            <person name="Sun M."/>
            <person name="Wang L."/>
            <person name="Mercier A."/>
            <person name="Li F."/>
            <person name="Yang H."/>
            <person name="Xiang J."/>
        </authorList>
    </citation>
    <scope>NUCLEOTIDE SEQUENCE [LARGE SCALE GENOMIC DNA]</scope>
    <source>
        <strain evidence="9">Shaxun</strain>
        <tissue evidence="9">Muscle</tissue>
    </source>
</reference>
<evidence type="ECO:0000256" key="1">
    <source>
        <dbReference type="ARBA" id="ARBA00009580"/>
    </source>
</evidence>
<dbReference type="CDD" id="cd00047">
    <property type="entry name" value="PTPc"/>
    <property type="match status" value="1"/>
</dbReference>
<evidence type="ECO:0000259" key="8">
    <source>
        <dbReference type="PROSITE" id="PS50056"/>
    </source>
</evidence>
<dbReference type="EMBL" id="MRZV01000390">
    <property type="protein sequence ID" value="PIK51103.1"/>
    <property type="molecule type" value="Genomic_DNA"/>
</dbReference>
<evidence type="ECO:0000256" key="5">
    <source>
        <dbReference type="ARBA" id="ARBA00051722"/>
    </source>
</evidence>
<dbReference type="SUPFAM" id="SSF52799">
    <property type="entry name" value="(Phosphotyrosine protein) phosphatases II"/>
    <property type="match status" value="2"/>
</dbReference>
<dbReference type="FunFam" id="3.90.190.10:FF:000102">
    <property type="entry name" value="Receptor-type tyrosine-protein phosphatase"/>
    <property type="match status" value="1"/>
</dbReference>
<organism evidence="9 10">
    <name type="scientific">Stichopus japonicus</name>
    <name type="common">Sea cucumber</name>
    <dbReference type="NCBI Taxonomy" id="307972"/>
    <lineage>
        <taxon>Eukaryota</taxon>
        <taxon>Metazoa</taxon>
        <taxon>Echinodermata</taxon>
        <taxon>Eleutherozoa</taxon>
        <taxon>Echinozoa</taxon>
        <taxon>Holothuroidea</taxon>
        <taxon>Aspidochirotacea</taxon>
        <taxon>Aspidochirotida</taxon>
        <taxon>Stichopodidae</taxon>
        <taxon>Apostichopus</taxon>
    </lineage>
</organism>
<feature type="domain" description="Tyrosine-protein phosphatase" evidence="7">
    <location>
        <begin position="1"/>
        <end position="236"/>
    </location>
</feature>
<feature type="compositionally biased region" description="Basic and acidic residues" evidence="6">
    <location>
        <begin position="578"/>
        <end position="587"/>
    </location>
</feature>
<evidence type="ECO:0000256" key="3">
    <source>
        <dbReference type="ARBA" id="ARBA00022801"/>
    </source>
</evidence>
<keyword evidence="3" id="KW-0378">Hydrolase</keyword>
<proteinExistence type="inferred from homology"/>
<dbReference type="PROSITE" id="PS50056">
    <property type="entry name" value="TYR_PHOSPHATASE_2"/>
    <property type="match status" value="2"/>
</dbReference>
<comment type="catalytic activity">
    <reaction evidence="5">
        <text>O-phospho-L-tyrosyl-[protein] + H2O = L-tyrosyl-[protein] + phosphate</text>
        <dbReference type="Rhea" id="RHEA:10684"/>
        <dbReference type="Rhea" id="RHEA-COMP:10136"/>
        <dbReference type="Rhea" id="RHEA-COMP:20101"/>
        <dbReference type="ChEBI" id="CHEBI:15377"/>
        <dbReference type="ChEBI" id="CHEBI:43474"/>
        <dbReference type="ChEBI" id="CHEBI:46858"/>
        <dbReference type="ChEBI" id="CHEBI:61978"/>
        <dbReference type="EC" id="3.1.3.48"/>
    </reaction>
</comment>
<dbReference type="PANTHER" id="PTHR19134:SF562">
    <property type="entry name" value="PROTEIN-TYROSINE-PHOSPHATASE"/>
    <property type="match status" value="1"/>
</dbReference>
<accession>A0A2G8KSW3</accession>
<dbReference type="InterPro" id="IPR000387">
    <property type="entry name" value="Tyr_Pase_dom"/>
</dbReference>
<keyword evidence="4" id="KW-0904">Protein phosphatase</keyword>
<evidence type="ECO:0000256" key="4">
    <source>
        <dbReference type="ARBA" id="ARBA00022912"/>
    </source>
</evidence>
<dbReference type="PROSITE" id="PS00383">
    <property type="entry name" value="TYR_PHOSPHATASE_1"/>
    <property type="match status" value="1"/>
</dbReference>
<dbReference type="AlphaFoldDB" id="A0A2G8KSW3"/>
<name>A0A2G8KSW3_STIJA</name>
<dbReference type="InterPro" id="IPR003595">
    <property type="entry name" value="Tyr_Pase_cat"/>
</dbReference>
<comment type="similarity">
    <text evidence="1">Belongs to the protein-tyrosine phosphatase family.</text>
</comment>
<dbReference type="PRINTS" id="PR00700">
    <property type="entry name" value="PRTYPHPHTASE"/>
</dbReference>
<dbReference type="SMART" id="SM00194">
    <property type="entry name" value="PTPc"/>
    <property type="match status" value="2"/>
</dbReference>
<sequence>MSLPQDLTQPATVALKSENKQKNRYRNIIAYDEYRVVLDIIDDDNFSDYVNASYMKGFKKERAYIASQGPTTSSIVDFWRMVWQEDIRKISMVANVIEEGRMKCLHYWATLGDEPMKEGDFTISTLTETEKDSYTLRTLILAKQGEKEQRKVYLFHYTEWPDRDVPLMPLPSSGHRCSAGAGRTGVLMAIDTQLHRAVVKGDVEIFNYALDMRKARPWMVQMPIQYIFIHEAILESLMCKDTLIPKSELSKMIDRFQEPQYETGKPLIEQHFQTLNAVSVKVTEYFYKMQSGMKAGNVSKNRYPKLIPVDRFRPKLVIGDEENDVKDYICATFLNRLSKVNGLIATQMPLPTTISDFWQLIHDYKITALVMLCENDTSDESIGQYWPSSPSDIMVIDKYTVSEIGRETTEDYIIRELSLKVMKEDDDPESEPEGELTVKQFQFLNWSNSSTNPSSDAALLDFIVLIKNWMSEDSSDIHLPLVHCMNGIGRSGVFCSVLNTLDQLAKQDSVNIFNIIKALRRKQPLIVETQDNYELIFRLVNLFIIRSEVEGDEPQEEGDKPQEEKKDEDNFEYANAGLDRKPEHGDENQYETVIVNEEEENTEI</sequence>
<keyword evidence="10" id="KW-1185">Reference proteome</keyword>
<feature type="domain" description="Tyrosine specific protein phosphatases" evidence="8">
    <location>
        <begin position="177"/>
        <end position="227"/>
    </location>
</feature>
<dbReference type="STRING" id="307972.A0A2G8KSW3"/>
<gene>
    <name evidence="9" type="ORF">BSL78_12016</name>
</gene>
<feature type="region of interest" description="Disordered" evidence="6">
    <location>
        <begin position="550"/>
        <end position="604"/>
    </location>
</feature>
<evidence type="ECO:0000256" key="2">
    <source>
        <dbReference type="ARBA" id="ARBA00013064"/>
    </source>
</evidence>
<dbReference type="OrthoDB" id="10253954at2759"/>
<feature type="compositionally biased region" description="Basic and acidic residues" evidence="6">
    <location>
        <begin position="557"/>
        <end position="568"/>
    </location>
</feature>
<evidence type="ECO:0000256" key="6">
    <source>
        <dbReference type="SAM" id="MobiDB-lite"/>
    </source>
</evidence>
<evidence type="ECO:0000259" key="7">
    <source>
        <dbReference type="PROSITE" id="PS50055"/>
    </source>
</evidence>
<dbReference type="InterPro" id="IPR000242">
    <property type="entry name" value="PTP_cat"/>
</dbReference>
<dbReference type="GO" id="GO:0004725">
    <property type="term" value="F:protein tyrosine phosphatase activity"/>
    <property type="evidence" value="ECO:0007669"/>
    <property type="project" value="UniProtKB-EC"/>
</dbReference>